<keyword evidence="3" id="KW-0479">Metal-binding</keyword>
<evidence type="ECO:0000259" key="7">
    <source>
        <dbReference type="Pfam" id="PF01435"/>
    </source>
</evidence>
<dbReference type="PROSITE" id="PS51257">
    <property type="entry name" value="PROKAR_LIPOPROTEIN"/>
    <property type="match status" value="1"/>
</dbReference>
<dbReference type="GO" id="GO:0046872">
    <property type="term" value="F:metal ion binding"/>
    <property type="evidence" value="ECO:0007669"/>
    <property type="project" value="UniProtKB-KW"/>
</dbReference>
<proteinExistence type="predicted"/>
<feature type="domain" description="Peptidase M48" evidence="7">
    <location>
        <begin position="68"/>
        <end position="244"/>
    </location>
</feature>
<reference evidence="8 9" key="1">
    <citation type="submission" date="2018-07" db="EMBL/GenBank/DDBJ databases">
        <title>Genome sequencing of Runella.</title>
        <authorList>
            <person name="Baek M.-G."/>
            <person name="Yi H."/>
        </authorList>
    </citation>
    <scope>NUCLEOTIDE SEQUENCE [LARGE SCALE GENOMIC DNA]</scope>
    <source>
        <strain evidence="8 9">HYN0085</strain>
    </source>
</reference>
<evidence type="ECO:0000313" key="8">
    <source>
        <dbReference type="EMBL" id="AXE21761.1"/>
    </source>
</evidence>
<evidence type="ECO:0000313" key="9">
    <source>
        <dbReference type="Proteomes" id="UP000251993"/>
    </source>
</evidence>
<dbReference type="InterPro" id="IPR001915">
    <property type="entry name" value="Peptidase_M48"/>
</dbReference>
<dbReference type="EMBL" id="CP030850">
    <property type="protein sequence ID" value="AXE21761.1"/>
    <property type="molecule type" value="Genomic_DNA"/>
</dbReference>
<dbReference type="RefSeq" id="WP_114070501.1">
    <property type="nucleotide sequence ID" value="NZ_CP030850.1"/>
</dbReference>
<sequence length="495" mass="55220">MRTLFRFNWIPLVMGLVVLQSCSRNPVTGKREIILMSADQEIALGQQSHPSIVASMGLYEDKRLQSFISEKGMAMAKISHRPELPYQFNIIDSPVVNAFAVPGGYVYFTRGIMAHFNNEAEFAGVLGHEIGHVTARHSARQQTSQILGTVGLIAGMVISPKLAQFGEQAMQGLQMLMLSYSRAHESESDKIGVEYSSKVGYDAHQMANFFGTIKRISDNAGQSIPNIMSTHPDPGDRFNNVHAMAKDWQAKNVGNYAVNRESYLQMINGIVYGEDPKQGFVENSVFYHPELRFQFPIPNGWQTQNSPVQFVMAPKDGKAEMLLNVAQGSTLDSAAQNMVRQYNLKVLESTRKTIHGNQAIVMISQQQPQQQQQGQTQQQQQPQTPANTVQLATWLIQYNGLIYAIHGVTTADVFGNLYPTFRNTAENFRLLNDPDKLNRKPERIFVKNAPRNGTFKEIMTALGMPANRIEELGVVNSMKADTPVQKGMLLKVIGK</sequence>
<evidence type="ECO:0000256" key="2">
    <source>
        <dbReference type="ARBA" id="ARBA00022670"/>
    </source>
</evidence>
<gene>
    <name evidence="8" type="ORF">DR864_27085</name>
</gene>
<dbReference type="GO" id="GO:0004222">
    <property type="term" value="F:metalloendopeptidase activity"/>
    <property type="evidence" value="ECO:0007669"/>
    <property type="project" value="InterPro"/>
</dbReference>
<keyword evidence="5" id="KW-0862">Zinc</keyword>
<dbReference type="Gene3D" id="3.30.2010.10">
    <property type="entry name" value="Metalloproteases ('zincins'), catalytic domain"/>
    <property type="match status" value="1"/>
</dbReference>
<keyword evidence="4" id="KW-0378">Hydrolase</keyword>
<dbReference type="AlphaFoldDB" id="A0A344TSZ0"/>
<evidence type="ECO:0000256" key="1">
    <source>
        <dbReference type="ARBA" id="ARBA00001947"/>
    </source>
</evidence>
<comment type="cofactor">
    <cofactor evidence="1">
        <name>Zn(2+)</name>
        <dbReference type="ChEBI" id="CHEBI:29105"/>
    </cofactor>
</comment>
<dbReference type="Proteomes" id="UP000251993">
    <property type="component" value="Chromosome"/>
</dbReference>
<dbReference type="CDD" id="cd07333">
    <property type="entry name" value="M48C_bepA_like"/>
    <property type="match status" value="1"/>
</dbReference>
<dbReference type="Pfam" id="PF01435">
    <property type="entry name" value="Peptidase_M48"/>
    <property type="match status" value="1"/>
</dbReference>
<accession>A0A344TSZ0</accession>
<keyword evidence="6" id="KW-0482">Metalloprotease</keyword>
<dbReference type="KEGG" id="run:DR864_27085"/>
<dbReference type="GO" id="GO:0016020">
    <property type="term" value="C:membrane"/>
    <property type="evidence" value="ECO:0007669"/>
    <property type="project" value="TreeGrafter"/>
</dbReference>
<name>A0A344TSZ0_9BACT</name>
<evidence type="ECO:0000256" key="6">
    <source>
        <dbReference type="ARBA" id="ARBA00023049"/>
    </source>
</evidence>
<keyword evidence="9" id="KW-1185">Reference proteome</keyword>
<evidence type="ECO:0000256" key="4">
    <source>
        <dbReference type="ARBA" id="ARBA00022801"/>
    </source>
</evidence>
<evidence type="ECO:0000256" key="3">
    <source>
        <dbReference type="ARBA" id="ARBA00022723"/>
    </source>
</evidence>
<evidence type="ECO:0000256" key="5">
    <source>
        <dbReference type="ARBA" id="ARBA00022833"/>
    </source>
</evidence>
<dbReference type="PANTHER" id="PTHR22726">
    <property type="entry name" value="METALLOENDOPEPTIDASE OMA1"/>
    <property type="match status" value="1"/>
</dbReference>
<dbReference type="OrthoDB" id="9810445at2"/>
<protein>
    <submittedName>
        <fullName evidence="8">Peptidase M48</fullName>
    </submittedName>
</protein>
<dbReference type="GO" id="GO:0051603">
    <property type="term" value="P:proteolysis involved in protein catabolic process"/>
    <property type="evidence" value="ECO:0007669"/>
    <property type="project" value="TreeGrafter"/>
</dbReference>
<dbReference type="InterPro" id="IPR051156">
    <property type="entry name" value="Mito/Outer_Membr_Metalloprot"/>
</dbReference>
<dbReference type="PANTHER" id="PTHR22726:SF1">
    <property type="entry name" value="METALLOENDOPEPTIDASE OMA1, MITOCHONDRIAL"/>
    <property type="match status" value="1"/>
</dbReference>
<organism evidence="8 9">
    <name type="scientific">Runella rosea</name>
    <dbReference type="NCBI Taxonomy" id="2259595"/>
    <lineage>
        <taxon>Bacteria</taxon>
        <taxon>Pseudomonadati</taxon>
        <taxon>Bacteroidota</taxon>
        <taxon>Cytophagia</taxon>
        <taxon>Cytophagales</taxon>
        <taxon>Spirosomataceae</taxon>
        <taxon>Runella</taxon>
    </lineage>
</organism>
<keyword evidence="2" id="KW-0645">Protease</keyword>